<accession>A0A9P5ZA20</accession>
<dbReference type="Proteomes" id="UP000807469">
    <property type="component" value="Unassembled WGS sequence"/>
</dbReference>
<reference evidence="2" key="1">
    <citation type="submission" date="2020-11" db="EMBL/GenBank/DDBJ databases">
        <authorList>
            <consortium name="DOE Joint Genome Institute"/>
            <person name="Ahrendt S."/>
            <person name="Riley R."/>
            <person name="Andreopoulos W."/>
            <person name="Labutti K."/>
            <person name="Pangilinan J."/>
            <person name="Ruiz-Duenas F.J."/>
            <person name="Barrasa J.M."/>
            <person name="Sanchez-Garcia M."/>
            <person name="Camarero S."/>
            <person name="Miyauchi S."/>
            <person name="Serrano A."/>
            <person name="Linde D."/>
            <person name="Babiker R."/>
            <person name="Drula E."/>
            <person name="Ayuso-Fernandez I."/>
            <person name="Pacheco R."/>
            <person name="Padilla G."/>
            <person name="Ferreira P."/>
            <person name="Barriuso J."/>
            <person name="Kellner H."/>
            <person name="Castanera R."/>
            <person name="Alfaro M."/>
            <person name="Ramirez L."/>
            <person name="Pisabarro A.G."/>
            <person name="Kuo A."/>
            <person name="Tritt A."/>
            <person name="Lipzen A."/>
            <person name="He G."/>
            <person name="Yan M."/>
            <person name="Ng V."/>
            <person name="Cullen D."/>
            <person name="Martin F."/>
            <person name="Rosso M.-N."/>
            <person name="Henrissat B."/>
            <person name="Hibbett D."/>
            <person name="Martinez A.T."/>
            <person name="Grigoriev I.V."/>
        </authorList>
    </citation>
    <scope>NUCLEOTIDE SEQUENCE</scope>
    <source>
        <strain evidence="2">CIRM-BRFM 674</strain>
    </source>
</reference>
<dbReference type="InterPro" id="IPR036047">
    <property type="entry name" value="F-box-like_dom_sf"/>
</dbReference>
<dbReference type="AlphaFoldDB" id="A0A9P5ZA20"/>
<dbReference type="Pfam" id="PF00646">
    <property type="entry name" value="F-box"/>
    <property type="match status" value="1"/>
</dbReference>
<evidence type="ECO:0000259" key="1">
    <source>
        <dbReference type="Pfam" id="PF00646"/>
    </source>
</evidence>
<comment type="caution">
    <text evidence="2">The sequence shown here is derived from an EMBL/GenBank/DDBJ whole genome shotgun (WGS) entry which is preliminary data.</text>
</comment>
<name>A0A9P5ZA20_9AGAR</name>
<sequence length="564" mass="62192">MVLTLLTIAPELQIRIFSDLDAVSLTRCSSTCKSVYETIRGSSLLMYIIQLYLDGLRDSGTSASSGLSYADRLKQLLRRRQAWGSTKPRLYATFASLPRCTAYDIIGGVFAGTDGKKLQIVSMPTNSKEQRTIIERTLSGRPVYDLTLDPTQDLIVILEGDNSPASLSKPRRLRIHIRSISAFDHHPLASVSPLELIVCPDGVHGNTPANAYLFIADNLLTLFLDTESSTGDSRHRVIMWDWNTSDLLLVREIYAYKSIHMIYVNEKDSSLSPDPVLASMSSNNMGVIDSTSFFVTSPVNSGSIRLYKFLRPFGGESPLSATHLATLKLPPVNPPSAVFRIVNDSGPIEANVPAHKSFLTNNEDRIHVFRLGYQHPQRMFPLPMNMFVTQRIFAKYISLGLGRSPGRPPLNIPWKEWGPANARLILPMCIISPPYSKSQYIHGQRVAFSATGAHWEKNRTITNSVAILDFSIAAVASARRTLPSALSPARRPGKLLPQSTIKASQISLFKGDIESYLPCVCSIWDFSGKFTAFQAIHTDGVITVDAVHPSIDENGAVNLGAYVV</sequence>
<evidence type="ECO:0000313" key="2">
    <source>
        <dbReference type="EMBL" id="KAF9482990.1"/>
    </source>
</evidence>
<evidence type="ECO:0000313" key="3">
    <source>
        <dbReference type="Proteomes" id="UP000807469"/>
    </source>
</evidence>
<dbReference type="SUPFAM" id="SSF81383">
    <property type="entry name" value="F-box domain"/>
    <property type="match status" value="1"/>
</dbReference>
<gene>
    <name evidence="2" type="ORF">BDN70DRAFT_929644</name>
</gene>
<keyword evidence="3" id="KW-1185">Reference proteome</keyword>
<feature type="domain" description="F-box" evidence="1">
    <location>
        <begin position="10"/>
        <end position="44"/>
    </location>
</feature>
<proteinExistence type="predicted"/>
<dbReference type="InterPro" id="IPR001810">
    <property type="entry name" value="F-box_dom"/>
</dbReference>
<protein>
    <recommendedName>
        <fullName evidence="1">F-box domain-containing protein</fullName>
    </recommendedName>
</protein>
<organism evidence="2 3">
    <name type="scientific">Pholiota conissans</name>
    <dbReference type="NCBI Taxonomy" id="109636"/>
    <lineage>
        <taxon>Eukaryota</taxon>
        <taxon>Fungi</taxon>
        <taxon>Dikarya</taxon>
        <taxon>Basidiomycota</taxon>
        <taxon>Agaricomycotina</taxon>
        <taxon>Agaricomycetes</taxon>
        <taxon>Agaricomycetidae</taxon>
        <taxon>Agaricales</taxon>
        <taxon>Agaricineae</taxon>
        <taxon>Strophariaceae</taxon>
        <taxon>Pholiota</taxon>
    </lineage>
</organism>
<dbReference type="OrthoDB" id="2745718at2759"/>
<dbReference type="EMBL" id="MU155159">
    <property type="protein sequence ID" value="KAF9482990.1"/>
    <property type="molecule type" value="Genomic_DNA"/>
</dbReference>